<feature type="region of interest" description="Disordered" evidence="8">
    <location>
        <begin position="284"/>
        <end position="304"/>
    </location>
</feature>
<keyword evidence="10" id="KW-1185">Reference proteome</keyword>
<comment type="function">
    <text evidence="7">Involved in nucleolar processing of pre-18S ribosomal RNA.</text>
</comment>
<evidence type="ECO:0000256" key="5">
    <source>
        <dbReference type="ARBA" id="ARBA00023274"/>
    </source>
</evidence>
<dbReference type="OrthoDB" id="445326at2759"/>
<keyword evidence="2 7" id="KW-0690">Ribosome biogenesis</keyword>
<accession>A0A0X8HWI4</accession>
<evidence type="ECO:0000256" key="1">
    <source>
        <dbReference type="ARBA" id="ARBA00004604"/>
    </source>
</evidence>
<name>A0A0X8HWI4_9SACH</name>
<feature type="region of interest" description="Disordered" evidence="8">
    <location>
        <begin position="205"/>
        <end position="228"/>
    </location>
</feature>
<dbReference type="PIRSF" id="PIRSF017300">
    <property type="entry name" value="snoRNP_Mpp10"/>
    <property type="match status" value="1"/>
</dbReference>
<dbReference type="GeneID" id="28726131"/>
<comment type="similarity">
    <text evidence="6 7">Belongs to the MPP10 family.</text>
</comment>
<evidence type="ECO:0000313" key="9">
    <source>
        <dbReference type="EMBL" id="AMD22767.1"/>
    </source>
</evidence>
<feature type="compositionally biased region" description="Acidic residues" evidence="8">
    <location>
        <begin position="216"/>
        <end position="228"/>
    </location>
</feature>
<evidence type="ECO:0000256" key="4">
    <source>
        <dbReference type="ARBA" id="ARBA00023242"/>
    </source>
</evidence>
<dbReference type="RefSeq" id="XP_017989763.1">
    <property type="nucleotide sequence ID" value="XM_018133965.1"/>
</dbReference>
<dbReference type="InterPro" id="IPR012173">
    <property type="entry name" value="Mpp10"/>
</dbReference>
<protein>
    <recommendedName>
        <fullName evidence="7">U3 small nucleolar ribonucleoprotein protein MPP10</fullName>
    </recommendedName>
</protein>
<evidence type="ECO:0000256" key="7">
    <source>
        <dbReference type="PIRNR" id="PIRNR017300"/>
    </source>
</evidence>
<evidence type="ECO:0000313" key="10">
    <source>
        <dbReference type="Proteomes" id="UP000243052"/>
    </source>
</evidence>
<gene>
    <name evidence="9" type="ORF">AW171_hschr84821</name>
</gene>
<keyword evidence="4 7" id="KW-0539">Nucleus</keyword>
<feature type="compositionally biased region" description="Acidic residues" evidence="8">
    <location>
        <begin position="284"/>
        <end position="293"/>
    </location>
</feature>
<dbReference type="GO" id="GO:0032040">
    <property type="term" value="C:small-subunit processome"/>
    <property type="evidence" value="ECO:0007669"/>
    <property type="project" value="TreeGrafter"/>
</dbReference>
<dbReference type="Proteomes" id="UP000243052">
    <property type="component" value="Chromosome viii"/>
</dbReference>
<feature type="compositionally biased region" description="Basic and acidic residues" evidence="8">
    <location>
        <begin position="156"/>
        <end position="179"/>
    </location>
</feature>
<organism evidence="9 10">
    <name type="scientific">Eremothecium sinecaudum</name>
    <dbReference type="NCBI Taxonomy" id="45286"/>
    <lineage>
        <taxon>Eukaryota</taxon>
        <taxon>Fungi</taxon>
        <taxon>Dikarya</taxon>
        <taxon>Ascomycota</taxon>
        <taxon>Saccharomycotina</taxon>
        <taxon>Saccharomycetes</taxon>
        <taxon>Saccharomycetales</taxon>
        <taxon>Saccharomycetaceae</taxon>
        <taxon>Eremothecium</taxon>
    </lineage>
</organism>
<feature type="region of interest" description="Disordered" evidence="8">
    <location>
        <begin position="537"/>
        <end position="560"/>
    </location>
</feature>
<dbReference type="EMBL" id="CP014248">
    <property type="protein sequence ID" value="AMD22767.1"/>
    <property type="molecule type" value="Genomic_DNA"/>
</dbReference>
<keyword evidence="5 7" id="KW-0687">Ribonucleoprotein</keyword>
<proteinExistence type="inferred from homology"/>
<feature type="region of interest" description="Disordered" evidence="8">
    <location>
        <begin position="89"/>
        <end position="179"/>
    </location>
</feature>
<feature type="compositionally biased region" description="Acidic residues" evidence="8">
    <location>
        <begin position="143"/>
        <end position="155"/>
    </location>
</feature>
<sequence length="597" mass="67871">MDRFVEVIKQNPSDLLSNDFIESDIPLSMVKTYLDDVIRLSRQLGNEKGCVIDEVVVEGLDANQVWLQAKIVLETVEVDLLQTISKLRDAMTGDSSDEESDERINETDSSVDIDNSRYESAEEGTNHSPSLSDGHLSSHSAEESEVDDDEEEKEANEDKPTMHKDLSKQTGKDVQDDEKLEHEFDKYGINDRFFDLEEFNRRTLEAEDSKGGLPENSDEEDIDYFGDVPSDDEEEVLYYDDFFDNPEVQKHGGVRTEKEQFEDGEMDELAYNEAMESAKLDLFAESDDEEEDVVETKPEKLSTYQTQQLEIQKQIELLEKENIAEKKWALKGEVKAKDRPADALLTEELEFDRTAKPVPVITSAITESLEDMIRRRIKDMNFDDLPRRVVSNVSTRTPKPKFELSDVKSSKSLAELYEDDYNGNKAETKISEDLQKAHDEISELYKSLVYKLDALSSANFIPKPAQKSLDIKVQSAAISMEDAQPLAVSTASILAPHEIYRVGKSENKNEITLKNGTVMSRDELARSDKNRLRRAIKRKRANAASSRDHKEKKSKKEDVLETLSKAKNVTIINKRGEKQDIKGNKKQSPSTNVNFKL</sequence>
<feature type="compositionally biased region" description="Basic and acidic residues" evidence="8">
    <location>
        <begin position="574"/>
        <end position="583"/>
    </location>
</feature>
<evidence type="ECO:0000256" key="6">
    <source>
        <dbReference type="ARBA" id="ARBA00029455"/>
    </source>
</evidence>
<dbReference type="Pfam" id="PF04006">
    <property type="entry name" value="Mpp10"/>
    <property type="match status" value="1"/>
</dbReference>
<dbReference type="GO" id="GO:0006364">
    <property type="term" value="P:rRNA processing"/>
    <property type="evidence" value="ECO:0007669"/>
    <property type="project" value="UniProtKB-KW"/>
</dbReference>
<feature type="region of interest" description="Disordered" evidence="8">
    <location>
        <begin position="574"/>
        <end position="597"/>
    </location>
</feature>
<dbReference type="STRING" id="45286.A0A0X8HWI4"/>
<dbReference type="GO" id="GO:0005732">
    <property type="term" value="C:sno(s)RNA-containing ribonucleoprotein complex"/>
    <property type="evidence" value="ECO:0007669"/>
    <property type="project" value="UniProtKB-UniRule"/>
</dbReference>
<evidence type="ECO:0000256" key="3">
    <source>
        <dbReference type="ARBA" id="ARBA00022552"/>
    </source>
</evidence>
<keyword evidence="3 7" id="KW-0698">rRNA processing</keyword>
<dbReference type="PANTHER" id="PTHR17039:SF0">
    <property type="entry name" value="U3 SMALL NUCLEOLAR RIBONUCLEOPROTEIN PROTEIN MPP10"/>
    <property type="match status" value="1"/>
</dbReference>
<dbReference type="AlphaFoldDB" id="A0A0X8HWI4"/>
<reference evidence="9 10" key="1">
    <citation type="submission" date="2016-01" db="EMBL/GenBank/DDBJ databases">
        <title>Genome sequence of the yeast Holleya sinecauda.</title>
        <authorList>
            <person name="Dietrich F.S."/>
        </authorList>
    </citation>
    <scope>NUCLEOTIDE SEQUENCE [LARGE SCALE GENOMIC DNA]</scope>
    <source>
        <strain evidence="9 10">ATCC 58844</strain>
    </source>
</reference>
<dbReference type="PANTHER" id="PTHR17039">
    <property type="entry name" value="U3 SMALL NUCLEOLAR RIBONUCLEOPROTEIN PROTEIN MPP10"/>
    <property type="match status" value="1"/>
</dbReference>
<dbReference type="GO" id="GO:0034457">
    <property type="term" value="C:Mpp10 complex"/>
    <property type="evidence" value="ECO:0007669"/>
    <property type="project" value="UniProtKB-UniRule"/>
</dbReference>
<evidence type="ECO:0000256" key="8">
    <source>
        <dbReference type="SAM" id="MobiDB-lite"/>
    </source>
</evidence>
<feature type="compositionally biased region" description="Polar residues" evidence="8">
    <location>
        <begin position="586"/>
        <end position="597"/>
    </location>
</feature>
<evidence type="ECO:0000256" key="2">
    <source>
        <dbReference type="ARBA" id="ARBA00022517"/>
    </source>
</evidence>
<feature type="compositionally biased region" description="Basic and acidic residues" evidence="8">
    <location>
        <begin position="546"/>
        <end position="559"/>
    </location>
</feature>
<comment type="subcellular location">
    <subcellularLocation>
        <location evidence="1 7">Nucleus</location>
        <location evidence="1 7">Nucleolus</location>
    </subcellularLocation>
</comment>